<reference evidence="2 3" key="1">
    <citation type="journal article" date="2014" name="Genome Announc.">
        <title>Complete Genome Sequence of Cronobacter sakazakii Strain CMCC 45402.</title>
        <authorList>
            <person name="Zhao Z."/>
            <person name="Wang L."/>
            <person name="Wang B."/>
            <person name="Liang H."/>
            <person name="Ye Q."/>
            <person name="Zeng M."/>
        </authorList>
    </citation>
    <scope>NUCLEOTIDE SEQUENCE [LARGE SCALE GENOMIC DNA]</scope>
    <source>
        <strain evidence="3">45402</strain>
    </source>
</reference>
<dbReference type="HOGENOM" id="CLU_153121_0_0_6"/>
<dbReference type="PATRIC" id="fig|1401659.3.peg.3207"/>
<dbReference type="KEGG" id="csi:P262_04541"/>
<evidence type="ECO:0000313" key="2">
    <source>
        <dbReference type="EMBL" id="AHB71609.1"/>
    </source>
</evidence>
<organism evidence="2 3">
    <name type="scientific">Cronobacter malonaticus</name>
    <dbReference type="NCBI Taxonomy" id="413503"/>
    <lineage>
        <taxon>Bacteria</taxon>
        <taxon>Pseudomonadati</taxon>
        <taxon>Pseudomonadota</taxon>
        <taxon>Gammaproteobacteria</taxon>
        <taxon>Enterobacterales</taxon>
        <taxon>Enterobacteriaceae</taxon>
        <taxon>Cronobacter</taxon>
    </lineage>
</organism>
<dbReference type="Pfam" id="PF25694">
    <property type="entry name" value="N_peptide"/>
    <property type="match status" value="1"/>
</dbReference>
<dbReference type="InterPro" id="IPR057902">
    <property type="entry name" value="N_peptide"/>
</dbReference>
<evidence type="ECO:0000256" key="1">
    <source>
        <dbReference type="SAM" id="MobiDB-lite"/>
    </source>
</evidence>
<protein>
    <submittedName>
        <fullName evidence="2">N protein</fullName>
    </submittedName>
</protein>
<feature type="region of interest" description="Disordered" evidence="1">
    <location>
        <begin position="104"/>
        <end position="148"/>
    </location>
</feature>
<dbReference type="EMBL" id="CP006731">
    <property type="protein sequence ID" value="AHB71609.1"/>
    <property type="molecule type" value="Genomic_DNA"/>
</dbReference>
<accession>V5U494</accession>
<gene>
    <name evidence="2" type="ORF">P262_04541</name>
</gene>
<dbReference type="AlphaFoldDB" id="V5U494"/>
<dbReference type="Proteomes" id="UP000018545">
    <property type="component" value="Chromosome"/>
</dbReference>
<feature type="compositionally biased region" description="Basic and acidic residues" evidence="1">
    <location>
        <begin position="104"/>
        <end position="113"/>
    </location>
</feature>
<evidence type="ECO:0000313" key="3">
    <source>
        <dbReference type="Proteomes" id="UP000018545"/>
    </source>
</evidence>
<name>V5U494_9ENTR</name>
<proteinExistence type="predicted"/>
<sequence>MLQVQMTNREEVMSMRLVTASTTKAISHEDKAMTVIQYGSSVSAGNAKTRRHERRRKLAIERDAIGNIIDSILGCEAPDASQEESRKHASRVDRATSLVALRDKKPEVTERKRNPAYKKPVNHPTHLINAHQKMRGKSIPAYYDYQKD</sequence>